<dbReference type="GO" id="GO:0004252">
    <property type="term" value="F:serine-type endopeptidase activity"/>
    <property type="evidence" value="ECO:0007669"/>
    <property type="project" value="UniProtKB-UniRule"/>
</dbReference>
<keyword evidence="3" id="KW-1185">Reference proteome</keyword>
<evidence type="ECO:0000313" key="3">
    <source>
        <dbReference type="Proteomes" id="UP000186524"/>
    </source>
</evidence>
<proteinExistence type="predicted"/>
<reference evidence="2 3" key="1">
    <citation type="submission" date="2016-12" db="EMBL/GenBank/DDBJ databases">
        <title>Domibacillus sp. SAOS 44 whole genome sequencing.</title>
        <authorList>
            <person name="Verma A."/>
            <person name="Krishnamurthi S."/>
        </authorList>
    </citation>
    <scope>NUCLEOTIDE SEQUENCE [LARGE SCALE GENOMIC DNA]</scope>
    <source>
        <strain evidence="2 3">SAOS 44</strain>
    </source>
</reference>
<comment type="caution">
    <text evidence="2">The sequence shown here is derived from an EMBL/GenBank/DDBJ whole genome shotgun (WGS) entry which is preliminary data.</text>
</comment>
<dbReference type="GO" id="GO:0016020">
    <property type="term" value="C:membrane"/>
    <property type="evidence" value="ECO:0007669"/>
    <property type="project" value="UniProtKB-UniRule"/>
</dbReference>
<dbReference type="CDD" id="cd06462">
    <property type="entry name" value="Peptidase_S24_S26"/>
    <property type="match status" value="1"/>
</dbReference>
<sequence length="151" mass="17197">MHTDSLIFNLIKEMMRKKGWMDLPADGVSMYPLIRKGDICRFVPCERSMIKKGDIILFQASGGGLVAHRLLKTISNHNQVDYLFKGDTNLGLDEPVSYEKIVGKLTSIQKGKRAIEATNVSVFLWCRLILFCPFMSVLLRTYLNNKEAKEL</sequence>
<dbReference type="AlphaFoldDB" id="A0A1Q5P2V1"/>
<organism evidence="2 3">
    <name type="scientific">Domibacillus mangrovi</name>
    <dbReference type="NCBI Taxonomy" id="1714354"/>
    <lineage>
        <taxon>Bacteria</taxon>
        <taxon>Bacillati</taxon>
        <taxon>Bacillota</taxon>
        <taxon>Bacilli</taxon>
        <taxon>Bacillales</taxon>
        <taxon>Bacillaceae</taxon>
        <taxon>Domibacillus</taxon>
    </lineage>
</organism>
<dbReference type="GO" id="GO:0009003">
    <property type="term" value="F:signal peptidase activity"/>
    <property type="evidence" value="ECO:0007669"/>
    <property type="project" value="UniProtKB-EC"/>
</dbReference>
<dbReference type="STRING" id="1714354.BLL40_07515"/>
<accession>A0A1Q5P2V1</accession>
<name>A0A1Q5P2V1_9BACI</name>
<dbReference type="GO" id="GO:0006465">
    <property type="term" value="P:signal peptide processing"/>
    <property type="evidence" value="ECO:0007669"/>
    <property type="project" value="UniProtKB-UniRule"/>
</dbReference>
<evidence type="ECO:0000313" key="2">
    <source>
        <dbReference type="EMBL" id="OKL36579.1"/>
    </source>
</evidence>
<dbReference type="InterPro" id="IPR001733">
    <property type="entry name" value="Peptidase_S26B"/>
</dbReference>
<dbReference type="Proteomes" id="UP000186524">
    <property type="component" value="Unassembled WGS sequence"/>
</dbReference>
<gene>
    <name evidence="2" type="ORF">BLL40_07515</name>
</gene>
<dbReference type="EMBL" id="MRWQ01000006">
    <property type="protein sequence ID" value="OKL36579.1"/>
    <property type="molecule type" value="Genomic_DNA"/>
</dbReference>
<evidence type="ECO:0000256" key="1">
    <source>
        <dbReference type="NCBIfam" id="TIGR02228"/>
    </source>
</evidence>
<protein>
    <recommendedName>
        <fullName evidence="1">Signal peptidase I</fullName>
        <ecNumber evidence="1">3.4.21.89</ecNumber>
    </recommendedName>
</protein>
<dbReference type="EC" id="3.4.21.89" evidence="1"/>
<dbReference type="NCBIfam" id="TIGR02228">
    <property type="entry name" value="sigpep_I_arch"/>
    <property type="match status" value="1"/>
</dbReference>